<dbReference type="CDD" id="cd02440">
    <property type="entry name" value="AdoMet_MTases"/>
    <property type="match status" value="1"/>
</dbReference>
<keyword evidence="4" id="KW-1185">Reference proteome</keyword>
<dbReference type="OrthoDB" id="9801363at2"/>
<gene>
    <name evidence="3" type="ORF">EV646_11699</name>
</gene>
<dbReference type="InterPro" id="IPR036390">
    <property type="entry name" value="WH_DNA-bd_sf"/>
</dbReference>
<dbReference type="Gene3D" id="1.10.10.10">
    <property type="entry name" value="Winged helix-like DNA-binding domain superfamily/Winged helix DNA-binding domain"/>
    <property type="match status" value="1"/>
</dbReference>
<evidence type="ECO:0000259" key="1">
    <source>
        <dbReference type="Pfam" id="PF13847"/>
    </source>
</evidence>
<dbReference type="AlphaFoldDB" id="A0A4R2IC15"/>
<reference evidence="3 4" key="1">
    <citation type="journal article" date="2015" name="Stand. Genomic Sci.">
        <title>Genomic Encyclopedia of Bacterial and Archaeal Type Strains, Phase III: the genomes of soil and plant-associated and newly described type strains.</title>
        <authorList>
            <person name="Whitman W.B."/>
            <person name="Woyke T."/>
            <person name="Klenk H.P."/>
            <person name="Zhou Y."/>
            <person name="Lilburn T.G."/>
            <person name="Beck B.J."/>
            <person name="De Vos P."/>
            <person name="Vandamme P."/>
            <person name="Eisen J.A."/>
            <person name="Garrity G."/>
            <person name="Hugenholtz P."/>
            <person name="Kyrpides N.C."/>
        </authorList>
    </citation>
    <scope>NUCLEOTIDE SEQUENCE [LARGE SCALE GENOMIC DNA]</scope>
    <source>
        <strain evidence="3 4">VKM Ac-2541</strain>
    </source>
</reference>
<dbReference type="GO" id="GO:0032259">
    <property type="term" value="P:methylation"/>
    <property type="evidence" value="ECO:0007669"/>
    <property type="project" value="UniProtKB-KW"/>
</dbReference>
<dbReference type="InterPro" id="IPR025714">
    <property type="entry name" value="Methyltranfer_dom"/>
</dbReference>
<dbReference type="InterPro" id="IPR029063">
    <property type="entry name" value="SAM-dependent_MTases_sf"/>
</dbReference>
<dbReference type="RefSeq" id="WP_132156462.1">
    <property type="nucleotide sequence ID" value="NZ_SLWR01000016.1"/>
</dbReference>
<evidence type="ECO:0000259" key="2">
    <source>
        <dbReference type="Pfam" id="PF21320"/>
    </source>
</evidence>
<dbReference type="SUPFAM" id="SSF53335">
    <property type="entry name" value="S-adenosyl-L-methionine-dependent methyltransferases"/>
    <property type="match status" value="1"/>
</dbReference>
<sequence length="356" mass="39385">MGDEGRTQQLAERLLRDAGAALELYTVYLGERLGLYKSLAEQGPATSTELAHRTGTAERYIREWLEHHAASGLLDVDNTTAEPHTRRYSLPPEYIPVLADPDDVRYQAHEGVELARAGRRLPDLVEAFKTGGAPPPLAWEPEGRAEWNRPMFLNLLAKEWLPAIPELDRRLLSDPPARLADVACGTGWAAIAIAQAYPRVAVDGFDLDQDAIAAARNHAEEAGLADRLTFSTTDASDLSKTDYDLVTIIEALHDMSRPVEVLKSVKTMLAESGSVLVIDELVEDEFTAPASEIERRHYGWSVLSCLPDAMGDPQTAATGAVMRPSTLRRYATEAGFRDVLILPIRNDYLRFYRLLP</sequence>
<evidence type="ECO:0000313" key="4">
    <source>
        <dbReference type="Proteomes" id="UP000295573"/>
    </source>
</evidence>
<comment type="caution">
    <text evidence="3">The sequence shown here is derived from an EMBL/GenBank/DDBJ whole genome shotgun (WGS) entry which is preliminary data.</text>
</comment>
<dbReference type="Pfam" id="PF21320">
    <property type="entry name" value="WHD_Rv2258c"/>
    <property type="match status" value="1"/>
</dbReference>
<proteinExistence type="predicted"/>
<organism evidence="3 4">
    <name type="scientific">Kribbella antiqua</name>
    <dbReference type="NCBI Taxonomy" id="2512217"/>
    <lineage>
        <taxon>Bacteria</taxon>
        <taxon>Bacillati</taxon>
        <taxon>Actinomycetota</taxon>
        <taxon>Actinomycetes</taxon>
        <taxon>Propionibacteriales</taxon>
        <taxon>Kribbellaceae</taxon>
        <taxon>Kribbella</taxon>
    </lineage>
</organism>
<dbReference type="Pfam" id="PF13847">
    <property type="entry name" value="Methyltransf_31"/>
    <property type="match status" value="1"/>
</dbReference>
<evidence type="ECO:0000313" key="3">
    <source>
        <dbReference type="EMBL" id="TCO41008.1"/>
    </source>
</evidence>
<dbReference type="Proteomes" id="UP000295573">
    <property type="component" value="Unassembled WGS sequence"/>
</dbReference>
<dbReference type="EMBL" id="SLWR01000016">
    <property type="protein sequence ID" value="TCO41008.1"/>
    <property type="molecule type" value="Genomic_DNA"/>
</dbReference>
<feature type="domain" description="S-adenosylmethionine-dependent methyltransferase Rv2258c-like winged HTH" evidence="2">
    <location>
        <begin position="27"/>
        <end position="97"/>
    </location>
</feature>
<dbReference type="InterPro" id="IPR048711">
    <property type="entry name" value="WHD_Rv2258c"/>
</dbReference>
<dbReference type="InterPro" id="IPR036388">
    <property type="entry name" value="WH-like_DNA-bd_sf"/>
</dbReference>
<keyword evidence="3" id="KW-0808">Transferase</keyword>
<dbReference type="GO" id="GO:0008168">
    <property type="term" value="F:methyltransferase activity"/>
    <property type="evidence" value="ECO:0007669"/>
    <property type="project" value="UniProtKB-KW"/>
</dbReference>
<keyword evidence="3" id="KW-0489">Methyltransferase</keyword>
<protein>
    <submittedName>
        <fullName evidence="3">2-polyprenyl-3-methyl-5-hydroxy-6-metoxy-1, 4-benzoquinol methylase</fullName>
    </submittedName>
</protein>
<dbReference type="Gene3D" id="3.40.50.150">
    <property type="entry name" value="Vaccinia Virus protein VP39"/>
    <property type="match status" value="1"/>
</dbReference>
<dbReference type="SUPFAM" id="SSF46785">
    <property type="entry name" value="Winged helix' DNA-binding domain"/>
    <property type="match status" value="1"/>
</dbReference>
<accession>A0A4R2IC15</accession>
<dbReference type="PANTHER" id="PTHR45128">
    <property type="entry name" value="METHYLTRANSFERASE TYPE 11"/>
    <property type="match status" value="1"/>
</dbReference>
<dbReference type="InterPro" id="IPR053173">
    <property type="entry name" value="SAM-binding_MTase"/>
</dbReference>
<dbReference type="PANTHER" id="PTHR45128:SF2">
    <property type="entry name" value="METHYLTRANSFERASE DOMAIN-CONTAINING PROTEIN"/>
    <property type="match status" value="1"/>
</dbReference>
<feature type="domain" description="Methyltransferase" evidence="1">
    <location>
        <begin position="179"/>
        <end position="288"/>
    </location>
</feature>
<name>A0A4R2IC15_9ACTN</name>